<dbReference type="AlphaFoldDB" id="A0A6A6MDE3"/>
<evidence type="ECO:0000313" key="3">
    <source>
        <dbReference type="Proteomes" id="UP000467840"/>
    </source>
</evidence>
<name>A0A6A6MDE3_HEVBR</name>
<feature type="region of interest" description="Disordered" evidence="1">
    <location>
        <begin position="47"/>
        <end position="81"/>
    </location>
</feature>
<evidence type="ECO:0000313" key="2">
    <source>
        <dbReference type="EMBL" id="KAF2310505.1"/>
    </source>
</evidence>
<sequence>MDGCRACWKILGRRLDVLGIGWLMMGCSCCLAKGVWANQTSFRAGSLQEAGSKQPLGGARGKGREEARVQPKRRARSKESSKGVVVPSDLVEAFKTRLAKLELAVGDIMDTLDSREEEQESMKQELKGAMQGALNSFIDSVNKSMKEFRGTIAAEISSLKEDVAVCKVAVSIRVITASVALKIKVPEPPKFGGKRDAKELDNFIWLVEQYLDALNVLMILTNSKLLLSTLNMMISFGGTSSCRDGEGIGGDSHLGGI</sequence>
<dbReference type="EMBL" id="JAAGAX010000006">
    <property type="protein sequence ID" value="KAF2310505.1"/>
    <property type="molecule type" value="Genomic_DNA"/>
</dbReference>
<organism evidence="2 3">
    <name type="scientific">Hevea brasiliensis</name>
    <name type="common">Para rubber tree</name>
    <name type="synonym">Siphonia brasiliensis</name>
    <dbReference type="NCBI Taxonomy" id="3981"/>
    <lineage>
        <taxon>Eukaryota</taxon>
        <taxon>Viridiplantae</taxon>
        <taxon>Streptophyta</taxon>
        <taxon>Embryophyta</taxon>
        <taxon>Tracheophyta</taxon>
        <taxon>Spermatophyta</taxon>
        <taxon>Magnoliopsida</taxon>
        <taxon>eudicotyledons</taxon>
        <taxon>Gunneridae</taxon>
        <taxon>Pentapetalae</taxon>
        <taxon>rosids</taxon>
        <taxon>fabids</taxon>
        <taxon>Malpighiales</taxon>
        <taxon>Euphorbiaceae</taxon>
        <taxon>Crotonoideae</taxon>
        <taxon>Micrandreae</taxon>
        <taxon>Hevea</taxon>
    </lineage>
</organism>
<dbReference type="Proteomes" id="UP000467840">
    <property type="component" value="Chromosome 14"/>
</dbReference>
<evidence type="ECO:0000256" key="1">
    <source>
        <dbReference type="SAM" id="MobiDB-lite"/>
    </source>
</evidence>
<gene>
    <name evidence="2" type="ORF">GH714_013207</name>
</gene>
<keyword evidence="3" id="KW-1185">Reference proteome</keyword>
<reference evidence="2 3" key="1">
    <citation type="journal article" date="2020" name="Mol. Plant">
        <title>The Chromosome-Based Rubber Tree Genome Provides New Insights into Spurge Genome Evolution and Rubber Biosynthesis.</title>
        <authorList>
            <person name="Liu J."/>
            <person name="Shi C."/>
            <person name="Shi C.C."/>
            <person name="Li W."/>
            <person name="Zhang Q.J."/>
            <person name="Zhang Y."/>
            <person name="Li K."/>
            <person name="Lu H.F."/>
            <person name="Shi C."/>
            <person name="Zhu S.T."/>
            <person name="Xiao Z.Y."/>
            <person name="Nan H."/>
            <person name="Yue Y."/>
            <person name="Zhu X.G."/>
            <person name="Wu Y."/>
            <person name="Hong X.N."/>
            <person name="Fan G.Y."/>
            <person name="Tong Y."/>
            <person name="Zhang D."/>
            <person name="Mao C.L."/>
            <person name="Liu Y.L."/>
            <person name="Hao S.J."/>
            <person name="Liu W.Q."/>
            <person name="Lv M.Q."/>
            <person name="Zhang H.B."/>
            <person name="Liu Y."/>
            <person name="Hu-Tang G.R."/>
            <person name="Wang J.P."/>
            <person name="Wang J.H."/>
            <person name="Sun Y.H."/>
            <person name="Ni S.B."/>
            <person name="Chen W.B."/>
            <person name="Zhang X.C."/>
            <person name="Jiao Y.N."/>
            <person name="Eichler E.E."/>
            <person name="Li G.H."/>
            <person name="Liu X."/>
            <person name="Gao L.Z."/>
        </authorList>
    </citation>
    <scope>NUCLEOTIDE SEQUENCE [LARGE SCALE GENOMIC DNA]</scope>
    <source>
        <strain evidence="3">cv. GT1</strain>
        <tissue evidence="2">Leaf</tissue>
    </source>
</reference>
<accession>A0A6A6MDE3</accession>
<comment type="caution">
    <text evidence="2">The sequence shown here is derived from an EMBL/GenBank/DDBJ whole genome shotgun (WGS) entry which is preliminary data.</text>
</comment>
<dbReference type="PROSITE" id="PS51257">
    <property type="entry name" value="PROKAR_LIPOPROTEIN"/>
    <property type="match status" value="1"/>
</dbReference>
<proteinExistence type="predicted"/>
<protein>
    <submittedName>
        <fullName evidence="2">Uncharacterized protein</fullName>
    </submittedName>
</protein>